<sequence>MAQTKPVTKSFWIKLVMIPLAMFGFAFALVPLYDILCDVTGFNGRTTNSSYQNTSVYEVDESRIVTVGFTASVAAGFPVSFKPKVSHMDVVPGKVYTMMFLAENRSNEFVVGQAVPSVAPSQAATHFKKLECFCFTRQEFKAHEPVEMPVRFVVEPDLDGNVQNITLSYNFFRIKPDA</sequence>
<comment type="subcellular location">
    <subcellularLocation>
        <location evidence="2">Cell inner membrane</location>
        <topology evidence="2">Single-pass type II membrane protein</topology>
        <orientation evidence="2">Periplasmic side</orientation>
    </subcellularLocation>
</comment>
<gene>
    <name evidence="11" type="ORF">DKT75_01930</name>
</gene>
<evidence type="ECO:0000256" key="10">
    <source>
        <dbReference type="SAM" id="Phobius"/>
    </source>
</evidence>
<dbReference type="GO" id="GO:0005507">
    <property type="term" value="F:copper ion binding"/>
    <property type="evidence" value="ECO:0007669"/>
    <property type="project" value="InterPro"/>
</dbReference>
<keyword evidence="6" id="KW-0735">Signal-anchor</keyword>
<dbReference type="EMBL" id="QGKL01000009">
    <property type="protein sequence ID" value="PWQ98944.1"/>
    <property type="molecule type" value="Genomic_DNA"/>
</dbReference>
<dbReference type="Proteomes" id="UP000245506">
    <property type="component" value="Unassembled WGS sequence"/>
</dbReference>
<keyword evidence="8" id="KW-0186">Copper</keyword>
<comment type="function">
    <text evidence="1">Exerts its effect at some terminal stage of cytochrome c oxidase synthesis, probably by being involved in the insertion of the copper B into subunit I.</text>
</comment>
<dbReference type="PANTHER" id="PTHR21320">
    <property type="entry name" value="CYTOCHROME C OXIDASE ASSEMBLY PROTEIN COX11-RELATED"/>
    <property type="match status" value="1"/>
</dbReference>
<evidence type="ECO:0000256" key="8">
    <source>
        <dbReference type="ARBA" id="ARBA00023008"/>
    </source>
</evidence>
<proteinExistence type="inferred from homology"/>
<dbReference type="InterPro" id="IPR023471">
    <property type="entry name" value="CtaG/Cox11_dom_sf"/>
</dbReference>
<comment type="similarity">
    <text evidence="3">Belongs to the COX11/CtaG family.</text>
</comment>
<name>A0A317CK33_9GAMM</name>
<evidence type="ECO:0000256" key="1">
    <source>
        <dbReference type="ARBA" id="ARBA00004007"/>
    </source>
</evidence>
<keyword evidence="7 10" id="KW-1133">Transmembrane helix</keyword>
<evidence type="ECO:0000256" key="4">
    <source>
        <dbReference type="ARBA" id="ARBA00015384"/>
    </source>
</evidence>
<evidence type="ECO:0000313" key="12">
    <source>
        <dbReference type="Proteomes" id="UP000245506"/>
    </source>
</evidence>
<dbReference type="NCBIfam" id="NF003465">
    <property type="entry name" value="PRK05089.1"/>
    <property type="match status" value="1"/>
</dbReference>
<evidence type="ECO:0000256" key="5">
    <source>
        <dbReference type="ARBA" id="ARBA00022692"/>
    </source>
</evidence>
<feature type="transmembrane region" description="Helical" evidence="10">
    <location>
        <begin position="12"/>
        <end position="33"/>
    </location>
</feature>
<evidence type="ECO:0000256" key="6">
    <source>
        <dbReference type="ARBA" id="ARBA00022968"/>
    </source>
</evidence>
<comment type="caution">
    <text evidence="11">The sequence shown here is derived from an EMBL/GenBank/DDBJ whole genome shotgun (WGS) entry which is preliminary data.</text>
</comment>
<organism evidence="11 12">
    <name type="scientific">Leucothrix arctica</name>
    <dbReference type="NCBI Taxonomy" id="1481894"/>
    <lineage>
        <taxon>Bacteria</taxon>
        <taxon>Pseudomonadati</taxon>
        <taxon>Pseudomonadota</taxon>
        <taxon>Gammaproteobacteria</taxon>
        <taxon>Thiotrichales</taxon>
        <taxon>Thiotrichaceae</taxon>
        <taxon>Leucothrix</taxon>
    </lineage>
</organism>
<dbReference type="Pfam" id="PF04442">
    <property type="entry name" value="CtaG_Cox11"/>
    <property type="match status" value="1"/>
</dbReference>
<dbReference type="PIRSF" id="PIRSF005413">
    <property type="entry name" value="COX11"/>
    <property type="match status" value="1"/>
</dbReference>
<dbReference type="RefSeq" id="WP_109821750.1">
    <property type="nucleotide sequence ID" value="NZ_QGKL01000009.1"/>
</dbReference>
<dbReference type="AlphaFoldDB" id="A0A317CK33"/>
<dbReference type="InterPro" id="IPR007533">
    <property type="entry name" value="Cyt_c_oxidase_assmbl_CtaG"/>
</dbReference>
<dbReference type="OrthoDB" id="9804841at2"/>
<accession>A0A317CK33</accession>
<evidence type="ECO:0000256" key="3">
    <source>
        <dbReference type="ARBA" id="ARBA00009620"/>
    </source>
</evidence>
<evidence type="ECO:0000256" key="7">
    <source>
        <dbReference type="ARBA" id="ARBA00022989"/>
    </source>
</evidence>
<reference evidence="11 12" key="1">
    <citation type="submission" date="2018-05" db="EMBL/GenBank/DDBJ databases">
        <title>Leucothrix arctica sp. nov., isolated from Arctic seawater.</title>
        <authorList>
            <person name="Choi A."/>
            <person name="Baek K."/>
        </authorList>
    </citation>
    <scope>NUCLEOTIDE SEQUENCE [LARGE SCALE GENOMIC DNA]</scope>
    <source>
        <strain evidence="11 12">IMCC9719</strain>
    </source>
</reference>
<evidence type="ECO:0000256" key="2">
    <source>
        <dbReference type="ARBA" id="ARBA00004382"/>
    </source>
</evidence>
<dbReference type="Gene3D" id="2.60.370.10">
    <property type="entry name" value="Ctag/Cox11"/>
    <property type="match status" value="1"/>
</dbReference>
<evidence type="ECO:0000313" key="11">
    <source>
        <dbReference type="EMBL" id="PWQ98944.1"/>
    </source>
</evidence>
<keyword evidence="9 10" id="KW-0472">Membrane</keyword>
<protein>
    <recommendedName>
        <fullName evidence="4">Cytochrome c oxidase assembly protein CtaG</fullName>
    </recommendedName>
</protein>
<dbReference type="SUPFAM" id="SSF110111">
    <property type="entry name" value="Ctag/Cox11"/>
    <property type="match status" value="1"/>
</dbReference>
<evidence type="ECO:0000256" key="9">
    <source>
        <dbReference type="ARBA" id="ARBA00023136"/>
    </source>
</evidence>
<keyword evidence="12" id="KW-1185">Reference proteome</keyword>
<keyword evidence="5 10" id="KW-0812">Transmembrane</keyword>
<dbReference type="PANTHER" id="PTHR21320:SF3">
    <property type="entry name" value="CYTOCHROME C OXIDASE ASSEMBLY PROTEIN COX11, MITOCHONDRIAL-RELATED"/>
    <property type="match status" value="1"/>
</dbReference>
<dbReference type="GO" id="GO:0005886">
    <property type="term" value="C:plasma membrane"/>
    <property type="evidence" value="ECO:0007669"/>
    <property type="project" value="UniProtKB-SubCell"/>
</dbReference>